<sequence length="574" mass="64474">MASKGKQESEKVKEGEQKRSAFDLFFNPLQRKKNDNPEKTKNNIFQVNRFFRGFDRKSSKTDKENEPPEESAPSVDPTPDNVNVNPDAETEPDPKLSDWWKVEQFMQKFGKKAESTSININNCDLTQTDMKELSLLVSFLPDAEEIDLSWNDLIGGSIHLLTSQFQHVCNLKILSLSNCSLTEKDFTALGESFNLIPHLESLDLSWNSNLGCSLFRISQHVPGQSSIRTLNLTECNLKLADGDSLAQAVSKMPKLEVLDLSANSEFGVYVYKFIDDLKRCSYLRELKLHGTGLQQDSIQCLSSAFQYWPYLRKLDLSCNKKAGGGFQEATAGLTSFKHLDLLDIHQCCLSRDDVAALTQVIPLLSDLKVLNISSNKMIGQSPEHLFSRLRFLPKLRSVIASNCALTKESFAALAEASRYLLDLEILDLSWNKCVGGNLQLMSGSLKYTTALHSLILSSCNLVTHDLAVLASTLQDGHLQRLLQLDLAYNDTIPDEGWGLLFESIGALKNITELDISLRPASRRNCGPWFIHFLSSLLKLPKLKEVGMQRWVLSPAEQQQLDRVCKDNLIHVIFD</sequence>
<dbReference type="SUPFAM" id="SSF52047">
    <property type="entry name" value="RNI-like"/>
    <property type="match status" value="1"/>
</dbReference>
<name>A0AAD1VPP3_PELCU</name>
<organism evidence="2 3">
    <name type="scientific">Pelobates cultripes</name>
    <name type="common">Western spadefoot toad</name>
    <dbReference type="NCBI Taxonomy" id="61616"/>
    <lineage>
        <taxon>Eukaryota</taxon>
        <taxon>Metazoa</taxon>
        <taxon>Chordata</taxon>
        <taxon>Craniata</taxon>
        <taxon>Vertebrata</taxon>
        <taxon>Euteleostomi</taxon>
        <taxon>Amphibia</taxon>
        <taxon>Batrachia</taxon>
        <taxon>Anura</taxon>
        <taxon>Pelobatoidea</taxon>
        <taxon>Pelobatidae</taxon>
        <taxon>Pelobates</taxon>
    </lineage>
</organism>
<evidence type="ECO:0000313" key="3">
    <source>
        <dbReference type="Proteomes" id="UP001295444"/>
    </source>
</evidence>
<dbReference type="InterPro" id="IPR001611">
    <property type="entry name" value="Leu-rich_rpt"/>
</dbReference>
<gene>
    <name evidence="2" type="ORF">PECUL_23A032243</name>
</gene>
<dbReference type="InterPro" id="IPR032675">
    <property type="entry name" value="LRR_dom_sf"/>
</dbReference>
<evidence type="ECO:0000313" key="2">
    <source>
        <dbReference type="EMBL" id="CAH2247552.1"/>
    </source>
</evidence>
<keyword evidence="3" id="KW-1185">Reference proteome</keyword>
<dbReference type="Gene3D" id="3.80.10.10">
    <property type="entry name" value="Ribonuclease Inhibitor"/>
    <property type="match status" value="3"/>
</dbReference>
<evidence type="ECO:0000256" key="1">
    <source>
        <dbReference type="SAM" id="MobiDB-lite"/>
    </source>
</evidence>
<feature type="compositionally biased region" description="Basic and acidic residues" evidence="1">
    <location>
        <begin position="52"/>
        <end position="66"/>
    </location>
</feature>
<dbReference type="PANTHER" id="PTHR24109:SF3">
    <property type="entry name" value="LEUCINE-RICH REPEAT-CONTAINING PROTEIN 31"/>
    <property type="match status" value="1"/>
</dbReference>
<reference evidence="2" key="1">
    <citation type="submission" date="2022-03" db="EMBL/GenBank/DDBJ databases">
        <authorList>
            <person name="Alioto T."/>
            <person name="Alioto T."/>
            <person name="Gomez Garrido J."/>
        </authorList>
    </citation>
    <scope>NUCLEOTIDE SEQUENCE</scope>
</reference>
<accession>A0AAD1VPP3</accession>
<dbReference type="Pfam" id="PF13516">
    <property type="entry name" value="LRR_6"/>
    <property type="match status" value="1"/>
</dbReference>
<dbReference type="EMBL" id="OW240913">
    <property type="protein sequence ID" value="CAH2247552.1"/>
    <property type="molecule type" value="Genomic_DNA"/>
</dbReference>
<feature type="compositionally biased region" description="Basic and acidic residues" evidence="1">
    <location>
        <begin position="1"/>
        <end position="21"/>
    </location>
</feature>
<protein>
    <submittedName>
        <fullName evidence="2">Leucine-rich repeat-containing 31 isoform X1</fullName>
    </submittedName>
</protein>
<feature type="region of interest" description="Disordered" evidence="1">
    <location>
        <begin position="1"/>
        <end position="95"/>
    </location>
</feature>
<dbReference type="AlphaFoldDB" id="A0AAD1VPP3"/>
<feature type="compositionally biased region" description="Basic and acidic residues" evidence="1">
    <location>
        <begin position="32"/>
        <end position="41"/>
    </location>
</feature>
<dbReference type="InterPro" id="IPR042419">
    <property type="entry name" value="LRC31"/>
</dbReference>
<proteinExistence type="predicted"/>
<dbReference type="PANTHER" id="PTHR24109">
    <property type="entry name" value="LEUCINE-RICH REPEAT-CONTAINING PROTEIN 31"/>
    <property type="match status" value="1"/>
</dbReference>
<dbReference type="Proteomes" id="UP001295444">
    <property type="component" value="Chromosome 02"/>
</dbReference>
<dbReference type="Pfam" id="PF00560">
    <property type="entry name" value="LRR_1"/>
    <property type="match status" value="1"/>
</dbReference>